<sequence>MPESGAKSHLVNNGKAVQSAWLTHWTGTRAETSRHDHLTQISKTGGNDLSDHDLKNHMTRVETASDNFGFSKGIKDVDLTMSLVKPSSQSFPFFQESGKSKEGVRALVPQVETSSRECHLQPPEQVKYHMFFGESSYKHDGHTTHEPENYRHLTAALASKPKGEKLEMPSFSRPNNTAFLKTDPSTSSHHSPALIEDQYKRMQKHIGMGFFQRRTGSPPTSHHGQHSLQNVPDFVHDMEMTRMPGGLHSFSRTTHSLLITKQTDVKVFQESQFFRESRASSQLKGEVFKEFNCSLPHFGQSQQGVKLQLLDSSDHESQENVEDYRAAGDVQKNESSDETDPMDMESFKKNHLSGIHLSPPNKDIMVESNIQKDKRRKRKIELPDINLEVSAQPAASSSTEKAEPGTSRTQSLDMNTLHFNLDQKTNSNSNSNECSNSNSGSDPGSRWIKRLKLSETPSHGRLSRFCTTVRVMEGKPEPVLDKQHGKMPVSLTGDSCSVETKRECKEITLSHSWIQRWSHKHNQKNPESAGTCQLDNTKSEIEEEFQKKQFPSIAAMALMGKAMTGFRQFKLQKKESFVVWNTKTFD</sequence>
<proteinExistence type="predicted"/>
<evidence type="ECO:0000313" key="2">
    <source>
        <dbReference type="Proteomes" id="UP001056120"/>
    </source>
</evidence>
<gene>
    <name evidence="1" type="ORF">L1987_55373</name>
</gene>
<reference evidence="2" key="1">
    <citation type="journal article" date="2022" name="Mol. Ecol. Resour.">
        <title>The genomes of chicory, endive, great burdock and yacon provide insights into Asteraceae palaeo-polyploidization history and plant inulin production.</title>
        <authorList>
            <person name="Fan W."/>
            <person name="Wang S."/>
            <person name="Wang H."/>
            <person name="Wang A."/>
            <person name="Jiang F."/>
            <person name="Liu H."/>
            <person name="Zhao H."/>
            <person name="Xu D."/>
            <person name="Zhang Y."/>
        </authorList>
    </citation>
    <scope>NUCLEOTIDE SEQUENCE [LARGE SCALE GENOMIC DNA]</scope>
    <source>
        <strain evidence="2">cv. Yunnan</strain>
    </source>
</reference>
<protein>
    <submittedName>
        <fullName evidence="1">Uncharacterized protein</fullName>
    </submittedName>
</protein>
<dbReference type="Proteomes" id="UP001056120">
    <property type="component" value="Linkage Group LG18"/>
</dbReference>
<name>A0ACB9EA59_9ASTR</name>
<reference evidence="1 2" key="2">
    <citation type="journal article" date="2022" name="Mol. Ecol. Resour.">
        <title>The genomes of chicory, endive, great burdock and yacon provide insights into Asteraceae paleo-polyploidization history and plant inulin production.</title>
        <authorList>
            <person name="Fan W."/>
            <person name="Wang S."/>
            <person name="Wang H."/>
            <person name="Wang A."/>
            <person name="Jiang F."/>
            <person name="Liu H."/>
            <person name="Zhao H."/>
            <person name="Xu D."/>
            <person name="Zhang Y."/>
        </authorList>
    </citation>
    <scope>NUCLEOTIDE SEQUENCE [LARGE SCALE GENOMIC DNA]</scope>
    <source>
        <strain evidence="2">cv. Yunnan</strain>
        <tissue evidence="1">Leaves</tissue>
    </source>
</reference>
<keyword evidence="2" id="KW-1185">Reference proteome</keyword>
<evidence type="ECO:0000313" key="1">
    <source>
        <dbReference type="EMBL" id="KAI3755570.1"/>
    </source>
</evidence>
<comment type="caution">
    <text evidence="1">The sequence shown here is derived from an EMBL/GenBank/DDBJ whole genome shotgun (WGS) entry which is preliminary data.</text>
</comment>
<organism evidence="1 2">
    <name type="scientific">Smallanthus sonchifolius</name>
    <dbReference type="NCBI Taxonomy" id="185202"/>
    <lineage>
        <taxon>Eukaryota</taxon>
        <taxon>Viridiplantae</taxon>
        <taxon>Streptophyta</taxon>
        <taxon>Embryophyta</taxon>
        <taxon>Tracheophyta</taxon>
        <taxon>Spermatophyta</taxon>
        <taxon>Magnoliopsida</taxon>
        <taxon>eudicotyledons</taxon>
        <taxon>Gunneridae</taxon>
        <taxon>Pentapetalae</taxon>
        <taxon>asterids</taxon>
        <taxon>campanulids</taxon>
        <taxon>Asterales</taxon>
        <taxon>Asteraceae</taxon>
        <taxon>Asteroideae</taxon>
        <taxon>Heliantheae alliance</taxon>
        <taxon>Millerieae</taxon>
        <taxon>Smallanthus</taxon>
    </lineage>
</organism>
<dbReference type="EMBL" id="CM042035">
    <property type="protein sequence ID" value="KAI3755570.1"/>
    <property type="molecule type" value="Genomic_DNA"/>
</dbReference>
<accession>A0ACB9EA59</accession>